<keyword evidence="4" id="KW-1015">Disulfide bond</keyword>
<feature type="domain" description="Carboxylesterase type B" evidence="7">
    <location>
        <begin position="3"/>
        <end position="524"/>
    </location>
</feature>
<gene>
    <name evidence="8" type="ORF">B5V51_2792</name>
</gene>
<dbReference type="EC" id="3.1.1.-" evidence="6"/>
<evidence type="ECO:0000256" key="6">
    <source>
        <dbReference type="RuleBase" id="RU361235"/>
    </source>
</evidence>
<dbReference type="InterPro" id="IPR029058">
    <property type="entry name" value="AB_hydrolase_fold"/>
</dbReference>
<dbReference type="EMBL" id="NWSH01001642">
    <property type="protein sequence ID" value="PCG70597.1"/>
    <property type="molecule type" value="Genomic_DNA"/>
</dbReference>
<dbReference type="InterPro" id="IPR019819">
    <property type="entry name" value="Carboxylesterase_B_CS"/>
</dbReference>
<evidence type="ECO:0000256" key="2">
    <source>
        <dbReference type="ARBA" id="ARBA00022487"/>
    </source>
</evidence>
<dbReference type="AlphaFoldDB" id="A0A2A4JEW3"/>
<dbReference type="InterPro" id="IPR019826">
    <property type="entry name" value="Carboxylesterase_B_AS"/>
</dbReference>
<dbReference type="InterPro" id="IPR050309">
    <property type="entry name" value="Type-B_Carboxylest/Lipase"/>
</dbReference>
<dbReference type="STRING" id="7102.A0A2A4JEW3"/>
<protein>
    <recommendedName>
        <fullName evidence="6">Carboxylic ester hydrolase</fullName>
        <ecNumber evidence="6">3.1.1.-</ecNumber>
    </recommendedName>
</protein>
<organism evidence="8">
    <name type="scientific">Heliothis virescens</name>
    <name type="common">Tobacco budworm moth</name>
    <dbReference type="NCBI Taxonomy" id="7102"/>
    <lineage>
        <taxon>Eukaryota</taxon>
        <taxon>Metazoa</taxon>
        <taxon>Ecdysozoa</taxon>
        <taxon>Arthropoda</taxon>
        <taxon>Hexapoda</taxon>
        <taxon>Insecta</taxon>
        <taxon>Pterygota</taxon>
        <taxon>Neoptera</taxon>
        <taxon>Endopterygota</taxon>
        <taxon>Lepidoptera</taxon>
        <taxon>Glossata</taxon>
        <taxon>Ditrysia</taxon>
        <taxon>Noctuoidea</taxon>
        <taxon>Noctuidae</taxon>
        <taxon>Heliothinae</taxon>
        <taxon>Heliothis</taxon>
    </lineage>
</organism>
<dbReference type="PROSITE" id="PS00122">
    <property type="entry name" value="CARBOXYLESTERASE_B_1"/>
    <property type="match status" value="1"/>
</dbReference>
<name>A0A2A4JEW3_HELVI</name>
<accession>A0A2A4JEW3</accession>
<evidence type="ECO:0000256" key="3">
    <source>
        <dbReference type="ARBA" id="ARBA00022801"/>
    </source>
</evidence>
<sequence>MAKVKVQQGWLAGALLETVTGEGTYYSFKGIPYAQPPLGKLRFKAPLPPLPWEGTRSALEHGPKCIQQSILTGAIEHGSEDCLYLNVYSPDIKPIRPLPVMVFIHGGGYKSGSADDDNYGPDFLMPHGVVLVTLNYRLEVLGFLCLDTEEVPGNAGLKDQVAALRWVKENIASFGGDPDNVTVFGESAGGASTCFHMISPMSKGLFSKAISMSGVPINDWSIPFMPQKRAFMLGRDLGLDTCDPHELLEFLQGLPAEKLVGTNPVLLSFEEYNNNLIKLYHFTPVIEKNFGKEHFLIEDPLEALKNKRVNDADLLIGHTSEESSFGVPFFEQSTLKQYGRYPELLVPRKILTTSTPEKILEISDRIHEYFFKGKPLDVKLMKEYVYYLSQASFVYDIHRFISHLPKVGTGRRYLYKFGCVSGRNVYSSPALKYGIKAAAHLDDLMYLFHAKAHNLALEKNTKEYDLVNLVCTVFTNFAKFGNPTPDPSLGTIWPEYNNATKAYVEIGDTLVQKTKPEAESLAFWKTIFEYAGLEF</sequence>
<comment type="caution">
    <text evidence="8">The sequence shown here is derived from an EMBL/GenBank/DDBJ whole genome shotgun (WGS) entry which is preliminary data.</text>
</comment>
<evidence type="ECO:0000256" key="4">
    <source>
        <dbReference type="ARBA" id="ARBA00023157"/>
    </source>
</evidence>
<evidence type="ECO:0000256" key="1">
    <source>
        <dbReference type="ARBA" id="ARBA00005964"/>
    </source>
</evidence>
<proteinExistence type="inferred from homology"/>
<evidence type="ECO:0000259" key="7">
    <source>
        <dbReference type="Pfam" id="PF00135"/>
    </source>
</evidence>
<dbReference type="PROSITE" id="PS00941">
    <property type="entry name" value="CARBOXYLESTERASE_B_2"/>
    <property type="match status" value="1"/>
</dbReference>
<dbReference type="GO" id="GO:0052689">
    <property type="term" value="F:carboxylic ester hydrolase activity"/>
    <property type="evidence" value="ECO:0007669"/>
    <property type="project" value="UniProtKB-KW"/>
</dbReference>
<dbReference type="Gene3D" id="3.40.50.1820">
    <property type="entry name" value="alpha/beta hydrolase"/>
    <property type="match status" value="1"/>
</dbReference>
<keyword evidence="3 6" id="KW-0378">Hydrolase</keyword>
<keyword evidence="5" id="KW-0325">Glycoprotein</keyword>
<dbReference type="SUPFAM" id="SSF53474">
    <property type="entry name" value="alpha/beta-Hydrolases"/>
    <property type="match status" value="1"/>
</dbReference>
<dbReference type="InterPro" id="IPR002018">
    <property type="entry name" value="CarbesteraseB"/>
</dbReference>
<keyword evidence="2" id="KW-0719">Serine esterase</keyword>
<dbReference type="Pfam" id="PF00135">
    <property type="entry name" value="COesterase"/>
    <property type="match status" value="1"/>
</dbReference>
<evidence type="ECO:0000313" key="8">
    <source>
        <dbReference type="EMBL" id="PCG70597.1"/>
    </source>
</evidence>
<dbReference type="PANTHER" id="PTHR11559">
    <property type="entry name" value="CARBOXYLESTERASE"/>
    <property type="match status" value="1"/>
</dbReference>
<evidence type="ECO:0000256" key="5">
    <source>
        <dbReference type="ARBA" id="ARBA00023180"/>
    </source>
</evidence>
<comment type="similarity">
    <text evidence="1 6">Belongs to the type-B carboxylesterase/lipase family.</text>
</comment>
<reference evidence="8" key="1">
    <citation type="submission" date="2017-09" db="EMBL/GenBank/DDBJ databases">
        <title>Contemporary evolution of a Lepidopteran species, Heliothis virescens, in response to modern agricultural practices.</title>
        <authorList>
            <person name="Fritz M.L."/>
            <person name="Deyonke A.M."/>
            <person name="Papanicolaou A."/>
            <person name="Micinski S."/>
            <person name="Westbrook J."/>
            <person name="Gould F."/>
        </authorList>
    </citation>
    <scope>NUCLEOTIDE SEQUENCE [LARGE SCALE GENOMIC DNA]</scope>
    <source>
        <strain evidence="8">HvINT-</strain>
        <tissue evidence="8">Whole body</tissue>
    </source>
</reference>